<dbReference type="EnsemblMetazoa" id="CJA13495b.1">
    <property type="protein sequence ID" value="CJA13495b.1"/>
    <property type="gene ID" value="WBGene00132699"/>
</dbReference>
<keyword evidence="7" id="KW-1185">Reference proteome</keyword>
<evidence type="ECO:0000256" key="2">
    <source>
        <dbReference type="ARBA" id="ARBA00022803"/>
    </source>
</evidence>
<keyword evidence="1" id="KW-0677">Repeat</keyword>
<name>A0A8R1DV79_CAEJA</name>
<dbReference type="GO" id="GO:0005783">
    <property type="term" value="C:endoplasmic reticulum"/>
    <property type="evidence" value="ECO:0007669"/>
    <property type="project" value="TreeGrafter"/>
</dbReference>
<proteinExistence type="predicted"/>
<organism evidence="6 7">
    <name type="scientific">Caenorhabditis japonica</name>
    <dbReference type="NCBI Taxonomy" id="281687"/>
    <lineage>
        <taxon>Eukaryota</taxon>
        <taxon>Metazoa</taxon>
        <taxon>Ecdysozoa</taxon>
        <taxon>Nematoda</taxon>
        <taxon>Chromadorea</taxon>
        <taxon>Rhabditida</taxon>
        <taxon>Rhabditina</taxon>
        <taxon>Rhabditomorpha</taxon>
        <taxon>Rhabditoidea</taxon>
        <taxon>Rhabditidae</taxon>
        <taxon>Peloderinae</taxon>
        <taxon>Caenorhabditis</taxon>
    </lineage>
</organism>
<dbReference type="Pfam" id="PF08409">
    <property type="entry name" value="TMTC_DUF1736"/>
    <property type="match status" value="1"/>
</dbReference>
<keyword evidence="2" id="KW-0802">TPR repeat</keyword>
<dbReference type="InterPro" id="IPR013618">
    <property type="entry name" value="TMTC_DUF1736"/>
</dbReference>
<dbReference type="PANTHER" id="PTHR44227">
    <property type="match status" value="1"/>
</dbReference>
<dbReference type="GO" id="GO:0000030">
    <property type="term" value="F:mannosyltransferase activity"/>
    <property type="evidence" value="ECO:0007669"/>
    <property type="project" value="TreeGrafter"/>
</dbReference>
<evidence type="ECO:0000313" key="6">
    <source>
        <dbReference type="EnsemblMetazoa" id="CJA13495b.1"/>
    </source>
</evidence>
<protein>
    <submittedName>
        <fullName evidence="6">DUF1736 domain-containing protein</fullName>
    </submittedName>
</protein>
<evidence type="ECO:0000313" key="7">
    <source>
        <dbReference type="Proteomes" id="UP000005237"/>
    </source>
</evidence>
<dbReference type="InterPro" id="IPR052346">
    <property type="entry name" value="O-mannosyl-transferase_TMTC"/>
</dbReference>
<evidence type="ECO:0000256" key="1">
    <source>
        <dbReference type="ARBA" id="ARBA00022737"/>
    </source>
</evidence>
<dbReference type="AlphaFoldDB" id="A0A8R1DV79"/>
<keyword evidence="3 4" id="KW-0472">Membrane</keyword>
<dbReference type="GO" id="GO:0035269">
    <property type="term" value="P:protein O-linked glycosylation via mannose"/>
    <property type="evidence" value="ECO:0007669"/>
    <property type="project" value="TreeGrafter"/>
</dbReference>
<reference evidence="7" key="1">
    <citation type="submission" date="2010-08" db="EMBL/GenBank/DDBJ databases">
        <authorList>
            <consortium name="Caenorhabditis japonica Sequencing Consortium"/>
            <person name="Wilson R.K."/>
        </authorList>
    </citation>
    <scope>NUCLEOTIDE SEQUENCE [LARGE SCALE GENOMIC DNA]</scope>
    <source>
        <strain evidence="7">DF5081</strain>
    </source>
</reference>
<sequence>MHGCELAILILRLNYKLCGTSTLGYHAVNTFLNAISSVLFYKFSKQLENLFDTFDIAFPASVLFTIHPIHTEAVANITGRAEILMTIFAMAALINFTKRKSFNAQFSVLVVLATFSKEQGLMTIPIALCIDFLTKTMSLKRSGLLLSLFFVIGALRFWVNGFQSAKFTKLDNPTAFIESRFYRVVNYSYIWLYHLYLLVLPANLCFDYSMGCISPISSLFDFRILSPVLICTGLDNVFVTSTLQPYAAHASVTDLQNRGNDLAVLFRVNMLGGGSFDQNTIADVLRNNMNQLQSQLGGNAQIDPNSIFVFRLFT</sequence>
<dbReference type="PANTHER" id="PTHR44227:SF3">
    <property type="entry name" value="PROTEIN O-MANNOSYL-TRANSFERASE TMTC4"/>
    <property type="match status" value="1"/>
</dbReference>
<evidence type="ECO:0000259" key="5">
    <source>
        <dbReference type="Pfam" id="PF08409"/>
    </source>
</evidence>
<evidence type="ECO:0000256" key="4">
    <source>
        <dbReference type="SAM" id="Phobius"/>
    </source>
</evidence>
<feature type="domain" description="DUF1736" evidence="5">
    <location>
        <begin position="161"/>
        <end position="232"/>
    </location>
</feature>
<evidence type="ECO:0000256" key="3">
    <source>
        <dbReference type="ARBA" id="ARBA00023136"/>
    </source>
</evidence>
<keyword evidence="4" id="KW-0812">Transmembrane</keyword>
<keyword evidence="4" id="KW-1133">Transmembrane helix</keyword>
<feature type="transmembrane region" description="Helical" evidence="4">
    <location>
        <begin position="142"/>
        <end position="159"/>
    </location>
</feature>
<feature type="transmembrane region" description="Helical" evidence="4">
    <location>
        <begin position="188"/>
        <end position="206"/>
    </location>
</feature>
<dbReference type="GO" id="GO:0030968">
    <property type="term" value="P:endoplasmic reticulum unfolded protein response"/>
    <property type="evidence" value="ECO:0007669"/>
    <property type="project" value="TreeGrafter"/>
</dbReference>
<dbReference type="Proteomes" id="UP000005237">
    <property type="component" value="Unassembled WGS sequence"/>
</dbReference>
<accession>A0A8R1DV79</accession>
<reference evidence="6" key="2">
    <citation type="submission" date="2022-06" db="UniProtKB">
        <authorList>
            <consortium name="EnsemblMetazoa"/>
        </authorList>
    </citation>
    <scope>IDENTIFICATION</scope>
    <source>
        <strain evidence="6">DF5081</strain>
    </source>
</reference>